<keyword evidence="3" id="KW-1185">Reference proteome</keyword>
<organism evidence="2 3">
    <name type="scientific">Marine Group I thaumarchaeote SCGC AAA799-P11</name>
    <dbReference type="NCBI Taxonomy" id="1502295"/>
    <lineage>
        <taxon>Archaea</taxon>
        <taxon>Nitrososphaerota</taxon>
        <taxon>Marine Group I</taxon>
    </lineage>
</organism>
<sequence length="102" mass="11642">MSNLLQCLTRKKTITSEESRYHKCKPIIRKHRIIQASSFSVVEDDDGTTNVMINGFDNVGYVFEIKEPNIVPIELSTYSDQPIFDSQNNQPQNGQNPKTILL</sequence>
<evidence type="ECO:0000313" key="2">
    <source>
        <dbReference type="EMBL" id="KFM19609.1"/>
    </source>
</evidence>
<feature type="compositionally biased region" description="Low complexity" evidence="1">
    <location>
        <begin position="87"/>
        <end position="102"/>
    </location>
</feature>
<protein>
    <submittedName>
        <fullName evidence="2">Uncharacterized protein</fullName>
    </submittedName>
</protein>
<dbReference type="EMBL" id="JOSZ01000006">
    <property type="protein sequence ID" value="KFM19609.1"/>
    <property type="molecule type" value="Genomic_DNA"/>
</dbReference>
<proteinExistence type="predicted"/>
<feature type="region of interest" description="Disordered" evidence="1">
    <location>
        <begin position="81"/>
        <end position="102"/>
    </location>
</feature>
<evidence type="ECO:0000313" key="3">
    <source>
        <dbReference type="Proteomes" id="UP000029387"/>
    </source>
</evidence>
<accession>A0A087S1K5</accession>
<reference evidence="2 3" key="1">
    <citation type="submission" date="2014-06" db="EMBL/GenBank/DDBJ databases">
        <authorList>
            <person name="Ngugi D.K."/>
            <person name="Blom J."/>
            <person name="Alam I."/>
            <person name="Rashid M."/>
            <person name="Baalawi W."/>
            <person name="Zhang G."/>
            <person name="Hikmawan T."/>
            <person name="Guan Y."/>
            <person name="Antunes A."/>
            <person name="Siam R."/>
            <person name="El-Dorry H."/>
            <person name="Bajic V."/>
            <person name="Stingl U."/>
        </authorList>
    </citation>
    <scope>NUCLEOTIDE SEQUENCE [LARGE SCALE GENOMIC DNA]</scope>
    <source>
        <strain evidence="2">SCGC AAA799-P11</strain>
    </source>
</reference>
<name>A0A087S1K5_9ARCH</name>
<dbReference type="AlphaFoldDB" id="A0A087S1K5"/>
<comment type="caution">
    <text evidence="2">The sequence shown here is derived from an EMBL/GenBank/DDBJ whole genome shotgun (WGS) entry which is preliminary data.</text>
</comment>
<evidence type="ECO:0000256" key="1">
    <source>
        <dbReference type="SAM" id="MobiDB-lite"/>
    </source>
</evidence>
<dbReference type="Proteomes" id="UP000029387">
    <property type="component" value="Unassembled WGS sequence"/>
</dbReference>
<gene>
    <name evidence="2" type="ORF">AAA799P11_00598</name>
</gene>